<dbReference type="GO" id="GO:0009927">
    <property type="term" value="F:histidine phosphotransfer kinase activity"/>
    <property type="evidence" value="ECO:0007669"/>
    <property type="project" value="TreeGrafter"/>
</dbReference>
<dbReference type="Gene3D" id="3.30.450.20">
    <property type="entry name" value="PAS domain"/>
    <property type="match status" value="2"/>
</dbReference>
<dbReference type="SMART" id="SM00091">
    <property type="entry name" value="PAS"/>
    <property type="match status" value="2"/>
</dbReference>
<dbReference type="InterPro" id="IPR036097">
    <property type="entry name" value="HisK_dim/P_sf"/>
</dbReference>
<protein>
    <recommendedName>
        <fullName evidence="4">histidine kinase</fullName>
        <ecNumber evidence="4">2.7.13.3</ecNumber>
    </recommendedName>
</protein>
<evidence type="ECO:0000256" key="11">
    <source>
        <dbReference type="ARBA" id="ARBA00023012"/>
    </source>
</evidence>
<dbReference type="Pfam" id="PF02518">
    <property type="entry name" value="HATPase_c"/>
    <property type="match status" value="1"/>
</dbReference>
<evidence type="ECO:0000259" key="15">
    <source>
        <dbReference type="PROSITE" id="PS50112"/>
    </source>
</evidence>
<keyword evidence="9" id="KW-0418">Kinase</keyword>
<evidence type="ECO:0000256" key="10">
    <source>
        <dbReference type="ARBA" id="ARBA00022840"/>
    </source>
</evidence>
<evidence type="ECO:0000256" key="3">
    <source>
        <dbReference type="ARBA" id="ARBA00004314"/>
    </source>
</evidence>
<keyword evidence="10 16" id="KW-0067">ATP-binding</keyword>
<dbReference type="AlphaFoldDB" id="A0A0F0CKA1"/>
<dbReference type="SUPFAM" id="SSF55874">
    <property type="entry name" value="ATPase domain of HSP90 chaperone/DNA topoisomerase II/histidine kinase"/>
    <property type="match status" value="1"/>
</dbReference>
<keyword evidence="17" id="KW-1185">Reference proteome</keyword>
<comment type="caution">
    <text evidence="16">The sequence shown here is derived from an EMBL/GenBank/DDBJ whole genome shotgun (WGS) entry which is preliminary data.</text>
</comment>
<dbReference type="NCBIfam" id="TIGR00229">
    <property type="entry name" value="sensory_box"/>
    <property type="match status" value="2"/>
</dbReference>
<keyword evidence="8" id="KW-0547">Nucleotide-binding</keyword>
<feature type="domain" description="Histidine kinase" evidence="14">
    <location>
        <begin position="834"/>
        <end position="1053"/>
    </location>
</feature>
<evidence type="ECO:0000259" key="14">
    <source>
        <dbReference type="PROSITE" id="PS50109"/>
    </source>
</evidence>
<dbReference type="InterPro" id="IPR036890">
    <property type="entry name" value="HATPase_C_sf"/>
</dbReference>
<feature type="transmembrane region" description="Helical" evidence="13">
    <location>
        <begin position="301"/>
        <end position="323"/>
    </location>
</feature>
<evidence type="ECO:0000313" key="16">
    <source>
        <dbReference type="EMBL" id="KJJ83723.1"/>
    </source>
</evidence>
<dbReference type="SUPFAM" id="SSF55785">
    <property type="entry name" value="PYP-like sensor domain (PAS domain)"/>
    <property type="match status" value="2"/>
</dbReference>
<dbReference type="SMART" id="SM00387">
    <property type="entry name" value="HATPase_c"/>
    <property type="match status" value="1"/>
</dbReference>
<comment type="catalytic activity">
    <reaction evidence="1">
        <text>ATP + protein L-histidine = ADP + protein N-phospho-L-histidine.</text>
        <dbReference type="EC" id="2.7.13.3"/>
    </reaction>
</comment>
<evidence type="ECO:0000256" key="13">
    <source>
        <dbReference type="SAM" id="Phobius"/>
    </source>
</evidence>
<dbReference type="Gene3D" id="3.30.565.10">
    <property type="entry name" value="Histidine kinase-like ATPase, C-terminal domain"/>
    <property type="match status" value="1"/>
</dbReference>
<dbReference type="Pfam" id="PF13426">
    <property type="entry name" value="PAS_9"/>
    <property type="match status" value="2"/>
</dbReference>
<reference evidence="16 17" key="1">
    <citation type="submission" date="2015-02" db="EMBL/GenBank/DDBJ databases">
        <title>Single-cell genomics of uncultivated deep-branching MTB reveals a conserved set of magnetosome genes.</title>
        <authorList>
            <person name="Kolinko S."/>
            <person name="Richter M."/>
            <person name="Glockner F.O."/>
            <person name="Brachmann A."/>
            <person name="Schuler D."/>
        </authorList>
    </citation>
    <scope>NUCLEOTIDE SEQUENCE [LARGE SCALE GENOMIC DNA]</scope>
    <source>
        <strain evidence="16">SKK-01</strain>
    </source>
</reference>
<dbReference type="SUPFAM" id="SSF47384">
    <property type="entry name" value="Homodimeric domain of signal transducing histidine kinase"/>
    <property type="match status" value="1"/>
</dbReference>
<dbReference type="Pfam" id="PF01590">
    <property type="entry name" value="GAF"/>
    <property type="match status" value="1"/>
</dbReference>
<dbReference type="Gene3D" id="3.30.450.40">
    <property type="match status" value="1"/>
</dbReference>
<keyword evidence="5" id="KW-1003">Cell membrane</keyword>
<keyword evidence="13" id="KW-1133">Transmembrane helix</keyword>
<organism evidence="16 17">
    <name type="scientific">Candidatus Omnitrophus magneticus</name>
    <dbReference type="NCBI Taxonomy" id="1609969"/>
    <lineage>
        <taxon>Bacteria</taxon>
        <taxon>Pseudomonadati</taxon>
        <taxon>Candidatus Omnitrophota</taxon>
        <taxon>Candidatus Omnitrophus</taxon>
    </lineage>
</organism>
<evidence type="ECO:0000256" key="7">
    <source>
        <dbReference type="ARBA" id="ARBA00022679"/>
    </source>
</evidence>
<dbReference type="CDD" id="cd00130">
    <property type="entry name" value="PAS"/>
    <property type="match status" value="2"/>
</dbReference>
<dbReference type="SMART" id="SM00065">
    <property type="entry name" value="GAF"/>
    <property type="match status" value="1"/>
</dbReference>
<keyword evidence="11" id="KW-0902">Two-component regulatory system</keyword>
<gene>
    <name evidence="16" type="ORF">OMAG_002382</name>
</gene>
<proteinExistence type="predicted"/>
<keyword evidence="6" id="KW-0597">Phosphoprotein</keyword>
<evidence type="ECO:0000256" key="2">
    <source>
        <dbReference type="ARBA" id="ARBA00004236"/>
    </source>
</evidence>
<dbReference type="InterPro" id="IPR029016">
    <property type="entry name" value="GAF-like_dom_sf"/>
</dbReference>
<dbReference type="PROSITE" id="PS50112">
    <property type="entry name" value="PAS"/>
    <property type="match status" value="2"/>
</dbReference>
<evidence type="ECO:0000256" key="4">
    <source>
        <dbReference type="ARBA" id="ARBA00012438"/>
    </source>
</evidence>
<comment type="subcellular location">
    <subcellularLocation>
        <location evidence="2">Cell membrane</location>
    </subcellularLocation>
    <subcellularLocation>
        <location evidence="3">Membrane raft</location>
        <topology evidence="3">Multi-pass membrane protein</topology>
    </subcellularLocation>
</comment>
<dbReference type="InterPro" id="IPR035965">
    <property type="entry name" value="PAS-like_dom_sf"/>
</dbReference>
<dbReference type="GO" id="GO:0000155">
    <property type="term" value="F:phosphorelay sensor kinase activity"/>
    <property type="evidence" value="ECO:0007669"/>
    <property type="project" value="InterPro"/>
</dbReference>
<evidence type="ECO:0000256" key="5">
    <source>
        <dbReference type="ARBA" id="ARBA00022475"/>
    </source>
</evidence>
<accession>A0A0F0CKA1</accession>
<feature type="domain" description="PAS" evidence="15">
    <location>
        <begin position="709"/>
        <end position="747"/>
    </location>
</feature>
<dbReference type="GO" id="GO:0005524">
    <property type="term" value="F:ATP binding"/>
    <property type="evidence" value="ECO:0007669"/>
    <property type="project" value="UniProtKB-KW"/>
</dbReference>
<dbReference type="InterPro" id="IPR000014">
    <property type="entry name" value="PAS"/>
</dbReference>
<dbReference type="InterPro" id="IPR003661">
    <property type="entry name" value="HisK_dim/P_dom"/>
</dbReference>
<dbReference type="Gene3D" id="1.10.287.130">
    <property type="match status" value="1"/>
</dbReference>
<dbReference type="SMART" id="SM00388">
    <property type="entry name" value="HisKA"/>
    <property type="match status" value="1"/>
</dbReference>
<dbReference type="InterPro" id="IPR003594">
    <property type="entry name" value="HATPase_dom"/>
</dbReference>
<evidence type="ECO:0000256" key="9">
    <source>
        <dbReference type="ARBA" id="ARBA00022777"/>
    </source>
</evidence>
<dbReference type="PROSITE" id="PS50109">
    <property type="entry name" value="HIS_KIN"/>
    <property type="match status" value="1"/>
</dbReference>
<evidence type="ECO:0000256" key="6">
    <source>
        <dbReference type="ARBA" id="ARBA00022553"/>
    </source>
</evidence>
<keyword evidence="12 13" id="KW-0472">Membrane</keyword>
<dbReference type="Proteomes" id="UP000033428">
    <property type="component" value="Unassembled WGS sequence"/>
</dbReference>
<dbReference type="PRINTS" id="PR00344">
    <property type="entry name" value="BCTRLSENSOR"/>
</dbReference>
<dbReference type="Pfam" id="PF00512">
    <property type="entry name" value="HisKA"/>
    <property type="match status" value="1"/>
</dbReference>
<dbReference type="FunFam" id="1.10.287.130:FF:000001">
    <property type="entry name" value="Two-component sensor histidine kinase"/>
    <property type="match status" value="1"/>
</dbReference>
<dbReference type="GO" id="GO:0045121">
    <property type="term" value="C:membrane raft"/>
    <property type="evidence" value="ECO:0007669"/>
    <property type="project" value="UniProtKB-SubCell"/>
</dbReference>
<dbReference type="InterPro" id="IPR004358">
    <property type="entry name" value="Sig_transdc_His_kin-like_C"/>
</dbReference>
<evidence type="ECO:0000256" key="12">
    <source>
        <dbReference type="ARBA" id="ARBA00023136"/>
    </source>
</evidence>
<dbReference type="SUPFAM" id="SSF55781">
    <property type="entry name" value="GAF domain-like"/>
    <property type="match status" value="1"/>
</dbReference>
<dbReference type="FunFam" id="3.30.565.10:FF:000023">
    <property type="entry name" value="PAS domain-containing sensor histidine kinase"/>
    <property type="match status" value="1"/>
</dbReference>
<sequence>MLSTVSFFYYHVNQKIHSAVIDAYKTTGSIIDYSVRQKMAFYLSLARSMASKNITTEFLEGLEEKDSTNSADKNNFAANRFEKANNKGVNVFDTRSFLSQDGIYGKDSSIVDIQIVDKTGKIAGSQDFNNKRNVQEEEWWRASYNKGKVKDIIWFNESSEYSKRSKELSFIVPIENKNDKFLGMLKMDVSVESFSTAFSAVVNSPSLKDFKAFITDSHGYILSSSSPIDTSYDKERIEEMLCKLPSAGKTWMISSSSCLFNGKTLIVLARDHLWESSKDSGSLKVFITIPFEDNLKIGRVLVIKSLLLFLALWVFLTPVLYLISRQPQKRKDTIEENTFLIESIFKKFEVREYIRKGAGVFTNGRQNNMKNENFNEKCRKLYAESILESMIDAVIIIENGKIKFVNKIVTNLLGYELGELIGKPFEFLFCKDGKNFDEQIYKDVKQYGYVKNIEIFCEAKNKSVIPVKVTMMVMRHAVISSAPAGKDIAERGADTSDCENYICILKDAKELDIIMKNDSQSIKEIEDFSQELQEKIRKKTFELTILNEVTNAISYTLEYKQFFSFIMASLNKMVNYDICASIVLEDDDIEMTIKPRYIGSEVLTEEVREKIIYAVSLLTGKNIALNQIHVNVLATEEEPLAKMNGMLGGMEIRSFFNTPFIVNGKIIGLINVSSCTQNAFSESDLKFIYTIANQAGRAIEQLKSVIMAEKAKMESMVASMAEGVIMIDELGRIVVMNPKAKELLGINSSRKTDIHFNNNSTGIIDLDAGIKECRKENEAIVKDLPMNTDTGKSLRASISPVKTGEGNILGVVIFLRDITEEKESLRLKTEFISTVSHELRTPLTTIREGVSQVLDGVLGDTTNAQKEFLSISLEDIDRLTRIINNLLDISKIESGKITLKRELTDINEIIKNIKSSFAGQASKKGLDIFIDVPNEPLLLYVDKDKIIQLFTNLVNNAIKFTNKGYITISARSYESMVECSVSDTGIGIEEDDIPKVFEKFQQFKRIDSAGEKGTGLGLSIVKNIVGVHGGKIKVESSGNNKGAKFIFTLPVYNEDERVCENIFDILKDAINHNRDVAVLYFGVKEMAHRKENSDDILLEMANMIRAKLRHMVDNVITVKNKIIVIIANMNKKSAVITAGRFQQALEEYLLTRQECAVYGIKCKVLSYPVDGKDAYEILGKIDENFIQKVVAG</sequence>
<feature type="domain" description="PAS" evidence="15">
    <location>
        <begin position="398"/>
        <end position="447"/>
    </location>
</feature>
<evidence type="ECO:0000256" key="1">
    <source>
        <dbReference type="ARBA" id="ARBA00000085"/>
    </source>
</evidence>
<dbReference type="InterPro" id="IPR005467">
    <property type="entry name" value="His_kinase_dom"/>
</dbReference>
<evidence type="ECO:0000256" key="8">
    <source>
        <dbReference type="ARBA" id="ARBA00022741"/>
    </source>
</evidence>
<dbReference type="CDD" id="cd00082">
    <property type="entry name" value="HisKA"/>
    <property type="match status" value="1"/>
</dbReference>
<dbReference type="InterPro" id="IPR003018">
    <property type="entry name" value="GAF"/>
</dbReference>
<dbReference type="PANTHER" id="PTHR43047:SF72">
    <property type="entry name" value="OSMOSENSING HISTIDINE PROTEIN KINASE SLN1"/>
    <property type="match status" value="1"/>
</dbReference>
<dbReference type="PANTHER" id="PTHR43047">
    <property type="entry name" value="TWO-COMPONENT HISTIDINE PROTEIN KINASE"/>
    <property type="match status" value="1"/>
</dbReference>
<dbReference type="EC" id="2.7.13.3" evidence="4"/>
<keyword evidence="7" id="KW-0808">Transferase</keyword>
<dbReference type="EMBL" id="JYNY01000495">
    <property type="protein sequence ID" value="KJJ83723.1"/>
    <property type="molecule type" value="Genomic_DNA"/>
</dbReference>
<name>A0A0F0CKA1_9BACT</name>
<keyword evidence="13" id="KW-0812">Transmembrane</keyword>
<dbReference type="GO" id="GO:0005886">
    <property type="term" value="C:plasma membrane"/>
    <property type="evidence" value="ECO:0007669"/>
    <property type="project" value="UniProtKB-SubCell"/>
</dbReference>
<evidence type="ECO:0000313" key="17">
    <source>
        <dbReference type="Proteomes" id="UP000033428"/>
    </source>
</evidence>